<gene>
    <name evidence="6" type="ORF">COT50_00940</name>
</gene>
<comment type="caution">
    <text evidence="6">The sequence shown here is derived from an EMBL/GenBank/DDBJ whole genome shotgun (WGS) entry which is preliminary data.</text>
</comment>
<evidence type="ECO:0000256" key="3">
    <source>
        <dbReference type="ARBA" id="ARBA00022840"/>
    </source>
</evidence>
<dbReference type="GO" id="GO:0008817">
    <property type="term" value="F:corrinoid adenosyltransferase activity"/>
    <property type="evidence" value="ECO:0007669"/>
    <property type="project" value="UniProtKB-UniRule"/>
</dbReference>
<evidence type="ECO:0000256" key="4">
    <source>
        <dbReference type="RuleBase" id="RU366026"/>
    </source>
</evidence>
<dbReference type="GO" id="GO:0005524">
    <property type="term" value="F:ATP binding"/>
    <property type="evidence" value="ECO:0007669"/>
    <property type="project" value="UniProtKB-UniRule"/>
</dbReference>
<dbReference type="EC" id="2.5.1.17" evidence="4"/>
<keyword evidence="4" id="KW-0169">Cobalamin biosynthesis</keyword>
<evidence type="ECO:0000313" key="7">
    <source>
        <dbReference type="Proteomes" id="UP000231252"/>
    </source>
</evidence>
<feature type="domain" description="Cobalamin adenosyltransferase-like" evidence="5">
    <location>
        <begin position="4"/>
        <end position="160"/>
    </location>
</feature>
<dbReference type="GO" id="GO:0009236">
    <property type="term" value="P:cobalamin biosynthetic process"/>
    <property type="evidence" value="ECO:0007669"/>
    <property type="project" value="UniProtKB-UniRule"/>
</dbReference>
<dbReference type="PANTHER" id="PTHR12213:SF0">
    <property type="entry name" value="CORRINOID ADENOSYLTRANSFERASE MMAB"/>
    <property type="match status" value="1"/>
</dbReference>
<comment type="pathway">
    <text evidence="4">Cofactor biosynthesis; adenosylcobalamin biosynthesis; adenosylcobalamin from cob(II)yrinate a,c-diamide: step 2/7.</text>
</comment>
<keyword evidence="2 4" id="KW-0547">Nucleotide-binding</keyword>
<dbReference type="PANTHER" id="PTHR12213">
    <property type="entry name" value="CORRINOID ADENOSYLTRANSFERASE"/>
    <property type="match status" value="1"/>
</dbReference>
<dbReference type="NCBIfam" id="TIGR00636">
    <property type="entry name" value="PduO_Nterm"/>
    <property type="match status" value="1"/>
</dbReference>
<dbReference type="Proteomes" id="UP000231252">
    <property type="component" value="Unassembled WGS sequence"/>
</dbReference>
<evidence type="ECO:0000256" key="2">
    <source>
        <dbReference type="ARBA" id="ARBA00022741"/>
    </source>
</evidence>
<dbReference type="EMBL" id="PEYU01000016">
    <property type="protein sequence ID" value="PIS22629.1"/>
    <property type="molecule type" value="Genomic_DNA"/>
</dbReference>
<evidence type="ECO:0000256" key="1">
    <source>
        <dbReference type="ARBA" id="ARBA00022679"/>
    </source>
</evidence>
<accession>A0A2H0XEQ1</accession>
<dbReference type="UniPathway" id="UPA00148">
    <property type="reaction ID" value="UER00233"/>
</dbReference>
<comment type="catalytic activity">
    <reaction evidence="4">
        <text>2 cob(II)yrinate a,c diamide + reduced [electron-transfer flavoprotein] + 2 ATP = 2 adenosylcob(III)yrinate a,c-diamide + 2 triphosphate + oxidized [electron-transfer flavoprotein] + 3 H(+)</text>
        <dbReference type="Rhea" id="RHEA:11528"/>
        <dbReference type="Rhea" id="RHEA-COMP:10685"/>
        <dbReference type="Rhea" id="RHEA-COMP:10686"/>
        <dbReference type="ChEBI" id="CHEBI:15378"/>
        <dbReference type="ChEBI" id="CHEBI:18036"/>
        <dbReference type="ChEBI" id="CHEBI:30616"/>
        <dbReference type="ChEBI" id="CHEBI:57692"/>
        <dbReference type="ChEBI" id="CHEBI:58307"/>
        <dbReference type="ChEBI" id="CHEBI:58503"/>
        <dbReference type="ChEBI" id="CHEBI:58537"/>
        <dbReference type="EC" id="2.5.1.17"/>
    </reaction>
</comment>
<keyword evidence="3 4" id="KW-0067">ATP-binding</keyword>
<keyword evidence="1 4" id="KW-0808">Transferase</keyword>
<organism evidence="6 7">
    <name type="scientific">candidate division WWE3 bacterium CG08_land_8_20_14_0_20_41_10</name>
    <dbReference type="NCBI Taxonomy" id="1975085"/>
    <lineage>
        <taxon>Bacteria</taxon>
        <taxon>Katanobacteria</taxon>
    </lineage>
</organism>
<comment type="similarity">
    <text evidence="4">Belongs to the Cob(I)alamin adenosyltransferase family.</text>
</comment>
<dbReference type="Gene3D" id="1.20.1200.10">
    <property type="entry name" value="Cobalamin adenosyltransferase-like"/>
    <property type="match status" value="1"/>
</dbReference>
<dbReference type="InterPro" id="IPR016030">
    <property type="entry name" value="CblAdoTrfase-like"/>
</dbReference>
<evidence type="ECO:0000313" key="6">
    <source>
        <dbReference type="EMBL" id="PIS22629.1"/>
    </source>
</evidence>
<comment type="catalytic activity">
    <reaction evidence="4">
        <text>2 cob(II)alamin + reduced [electron-transfer flavoprotein] + 2 ATP = 2 adenosylcob(III)alamin + 2 triphosphate + oxidized [electron-transfer flavoprotein] + 3 H(+)</text>
        <dbReference type="Rhea" id="RHEA:28671"/>
        <dbReference type="Rhea" id="RHEA-COMP:10685"/>
        <dbReference type="Rhea" id="RHEA-COMP:10686"/>
        <dbReference type="ChEBI" id="CHEBI:15378"/>
        <dbReference type="ChEBI" id="CHEBI:16304"/>
        <dbReference type="ChEBI" id="CHEBI:18036"/>
        <dbReference type="ChEBI" id="CHEBI:18408"/>
        <dbReference type="ChEBI" id="CHEBI:30616"/>
        <dbReference type="ChEBI" id="CHEBI:57692"/>
        <dbReference type="ChEBI" id="CHEBI:58307"/>
        <dbReference type="EC" id="2.5.1.17"/>
    </reaction>
</comment>
<evidence type="ECO:0000259" key="5">
    <source>
        <dbReference type="Pfam" id="PF01923"/>
    </source>
</evidence>
<proteinExistence type="inferred from homology"/>
<reference evidence="7" key="1">
    <citation type="submission" date="2017-09" db="EMBL/GenBank/DDBJ databases">
        <title>Depth-based differentiation of microbial function through sediment-hosted aquifers and enrichment of novel symbionts in the deep terrestrial subsurface.</title>
        <authorList>
            <person name="Probst A.J."/>
            <person name="Ladd B."/>
            <person name="Jarett J.K."/>
            <person name="Geller-Mcgrath D.E."/>
            <person name="Sieber C.M.K."/>
            <person name="Emerson J.B."/>
            <person name="Anantharaman K."/>
            <person name="Thomas B.C."/>
            <person name="Malmstrom R."/>
            <person name="Stieglmeier M."/>
            <person name="Klingl A."/>
            <person name="Woyke T."/>
            <person name="Ryan C.M."/>
            <person name="Banfield J.F."/>
        </authorList>
    </citation>
    <scope>NUCLEOTIDE SEQUENCE [LARGE SCALE GENOMIC DNA]</scope>
</reference>
<name>A0A2H0XEQ1_UNCKA</name>
<dbReference type="InterPro" id="IPR029499">
    <property type="entry name" value="PduO-typ"/>
</dbReference>
<dbReference type="InterPro" id="IPR036451">
    <property type="entry name" value="CblAdoTrfase-like_sf"/>
</dbReference>
<sequence>MSKIYTKMGDSGETRLLYGKRVLKSCNSINALGDLDELNACLGMARFHLKKADSLKLAQIQKDLFTIGSVVAGFKVVDGVKRSLNSQIGLMEKDIDALDKKLPKLKNFILPNGCESSSTLHLARAVCRRCERSLVTLGKHANLIPYLNRLSDYLFILARYENCRHKVEDELVNSTLQ</sequence>
<dbReference type="AlphaFoldDB" id="A0A2H0XEQ1"/>
<protein>
    <recommendedName>
        <fullName evidence="4">Corrinoid adenosyltransferase</fullName>
        <ecNumber evidence="4">2.5.1.17</ecNumber>
    </recommendedName>
    <alternativeName>
        <fullName evidence="4">Cob(II)alamin adenosyltransferase</fullName>
    </alternativeName>
    <alternativeName>
        <fullName evidence="4">Cob(II)yrinic acid a,c-diamide adenosyltransferase</fullName>
    </alternativeName>
    <alternativeName>
        <fullName evidence="4">Cobinamide/cobalamin adenosyltransferase</fullName>
    </alternativeName>
</protein>
<dbReference type="Pfam" id="PF01923">
    <property type="entry name" value="Cob_adeno_trans"/>
    <property type="match status" value="1"/>
</dbReference>
<dbReference type="SUPFAM" id="SSF89028">
    <property type="entry name" value="Cobalamin adenosyltransferase-like"/>
    <property type="match status" value="1"/>
</dbReference>